<evidence type="ECO:0000256" key="1">
    <source>
        <dbReference type="ARBA" id="ARBA00000085"/>
    </source>
</evidence>
<proteinExistence type="predicted"/>
<evidence type="ECO:0000259" key="8">
    <source>
        <dbReference type="PROSITE" id="PS50109"/>
    </source>
</evidence>
<evidence type="ECO:0000313" key="10">
    <source>
        <dbReference type="EMBL" id="KAG5191285.1"/>
    </source>
</evidence>
<evidence type="ECO:0000259" key="9">
    <source>
        <dbReference type="PROSITE" id="PS50110"/>
    </source>
</evidence>
<dbReference type="PANTHER" id="PTHR43047">
    <property type="entry name" value="TWO-COMPONENT HISTIDINE PROTEIN KINASE"/>
    <property type="match status" value="1"/>
</dbReference>
<dbReference type="PROSITE" id="PS50110">
    <property type="entry name" value="RESPONSE_REGULATORY"/>
    <property type="match status" value="1"/>
</dbReference>
<dbReference type="InterPro" id="IPR003594">
    <property type="entry name" value="HATPase_dom"/>
</dbReference>
<evidence type="ECO:0000256" key="5">
    <source>
        <dbReference type="ARBA" id="ARBA00022777"/>
    </source>
</evidence>
<evidence type="ECO:0000313" key="11">
    <source>
        <dbReference type="Proteomes" id="UP000664859"/>
    </source>
</evidence>
<dbReference type="Gene3D" id="1.10.287.130">
    <property type="match status" value="1"/>
</dbReference>
<evidence type="ECO:0000256" key="3">
    <source>
        <dbReference type="ARBA" id="ARBA00022553"/>
    </source>
</evidence>
<reference evidence="10" key="1">
    <citation type="submission" date="2021-02" db="EMBL/GenBank/DDBJ databases">
        <title>First Annotated Genome of the Yellow-green Alga Tribonema minus.</title>
        <authorList>
            <person name="Mahan K.M."/>
        </authorList>
    </citation>
    <scope>NUCLEOTIDE SEQUENCE</scope>
    <source>
        <strain evidence="10">UTEX B ZZ1240</strain>
    </source>
</reference>
<organism evidence="10 11">
    <name type="scientific">Tribonema minus</name>
    <dbReference type="NCBI Taxonomy" id="303371"/>
    <lineage>
        <taxon>Eukaryota</taxon>
        <taxon>Sar</taxon>
        <taxon>Stramenopiles</taxon>
        <taxon>Ochrophyta</taxon>
        <taxon>PX clade</taxon>
        <taxon>Xanthophyceae</taxon>
        <taxon>Tribonematales</taxon>
        <taxon>Tribonemataceae</taxon>
        <taxon>Tribonema</taxon>
    </lineage>
</organism>
<gene>
    <name evidence="10" type="ORF">JKP88DRAFT_251618</name>
</gene>
<dbReference type="GO" id="GO:0005886">
    <property type="term" value="C:plasma membrane"/>
    <property type="evidence" value="ECO:0007669"/>
    <property type="project" value="TreeGrafter"/>
</dbReference>
<dbReference type="InterPro" id="IPR003661">
    <property type="entry name" value="HisK_dim/P_dom"/>
</dbReference>
<dbReference type="EC" id="2.7.13.3" evidence="2"/>
<feature type="coiled-coil region" evidence="7">
    <location>
        <begin position="105"/>
        <end position="150"/>
    </location>
</feature>
<dbReference type="CDD" id="cd00082">
    <property type="entry name" value="HisKA"/>
    <property type="match status" value="1"/>
</dbReference>
<keyword evidence="3 6" id="KW-0597">Phosphoprotein</keyword>
<dbReference type="InterPro" id="IPR036097">
    <property type="entry name" value="HisK_dim/P_sf"/>
</dbReference>
<dbReference type="PANTHER" id="PTHR43047:SF69">
    <property type="entry name" value="HISTIDINE KINASE CONTAINING CHEY-HOMOLOGOUS RECEIVER DOMAIN-RELATED"/>
    <property type="match status" value="1"/>
</dbReference>
<dbReference type="SUPFAM" id="SSF55874">
    <property type="entry name" value="ATPase domain of HSP90 chaperone/DNA topoisomerase II/histidine kinase"/>
    <property type="match status" value="1"/>
</dbReference>
<dbReference type="SUPFAM" id="SSF47384">
    <property type="entry name" value="Homodimeric domain of signal transducing histidine kinase"/>
    <property type="match status" value="1"/>
</dbReference>
<dbReference type="InterPro" id="IPR005467">
    <property type="entry name" value="His_kinase_dom"/>
</dbReference>
<evidence type="ECO:0000256" key="2">
    <source>
        <dbReference type="ARBA" id="ARBA00012438"/>
    </source>
</evidence>
<accession>A0A835ZHA7</accession>
<dbReference type="InterPro" id="IPR036890">
    <property type="entry name" value="HATPase_C_sf"/>
</dbReference>
<dbReference type="GO" id="GO:0009927">
    <property type="term" value="F:histidine phosphotransfer kinase activity"/>
    <property type="evidence" value="ECO:0007669"/>
    <property type="project" value="TreeGrafter"/>
</dbReference>
<keyword evidence="4" id="KW-0808">Transferase</keyword>
<protein>
    <recommendedName>
        <fullName evidence="2">histidine kinase</fullName>
        <ecNumber evidence="2">2.7.13.3</ecNumber>
    </recommendedName>
</protein>
<dbReference type="Pfam" id="PF00512">
    <property type="entry name" value="HisKA"/>
    <property type="match status" value="1"/>
</dbReference>
<dbReference type="InterPro" id="IPR001789">
    <property type="entry name" value="Sig_transdc_resp-reg_receiver"/>
</dbReference>
<dbReference type="InterPro" id="IPR004358">
    <property type="entry name" value="Sig_transdc_His_kin-like_C"/>
</dbReference>
<dbReference type="Gene3D" id="3.40.50.2300">
    <property type="match status" value="1"/>
</dbReference>
<keyword evidence="11" id="KW-1185">Reference proteome</keyword>
<dbReference type="OrthoDB" id="10266508at2759"/>
<feature type="domain" description="Response regulatory" evidence="9">
    <location>
        <begin position="508"/>
        <end position="627"/>
    </location>
</feature>
<dbReference type="CDD" id="cd17546">
    <property type="entry name" value="REC_hyHK_CKI1_RcsC-like"/>
    <property type="match status" value="1"/>
</dbReference>
<dbReference type="Gene3D" id="3.30.565.10">
    <property type="entry name" value="Histidine kinase-like ATPase, C-terminal domain"/>
    <property type="match status" value="1"/>
</dbReference>
<feature type="domain" description="Histidine kinase" evidence="8">
    <location>
        <begin position="257"/>
        <end position="482"/>
    </location>
</feature>
<dbReference type="GO" id="GO:0000155">
    <property type="term" value="F:phosphorelay sensor kinase activity"/>
    <property type="evidence" value="ECO:0007669"/>
    <property type="project" value="InterPro"/>
</dbReference>
<dbReference type="Proteomes" id="UP000664859">
    <property type="component" value="Unassembled WGS sequence"/>
</dbReference>
<dbReference type="SMART" id="SM00388">
    <property type="entry name" value="HisKA"/>
    <property type="match status" value="1"/>
</dbReference>
<dbReference type="SUPFAM" id="SSF52172">
    <property type="entry name" value="CheY-like"/>
    <property type="match status" value="1"/>
</dbReference>
<dbReference type="PRINTS" id="PR00344">
    <property type="entry name" value="BCTRLSENSOR"/>
</dbReference>
<keyword evidence="7" id="KW-0175">Coiled coil</keyword>
<dbReference type="PROSITE" id="PS50109">
    <property type="entry name" value="HIS_KIN"/>
    <property type="match status" value="1"/>
</dbReference>
<comment type="caution">
    <text evidence="10">The sequence shown here is derived from an EMBL/GenBank/DDBJ whole genome shotgun (WGS) entry which is preliminary data.</text>
</comment>
<evidence type="ECO:0000256" key="6">
    <source>
        <dbReference type="PROSITE-ProRule" id="PRU00169"/>
    </source>
</evidence>
<evidence type="ECO:0000256" key="4">
    <source>
        <dbReference type="ARBA" id="ARBA00022679"/>
    </source>
</evidence>
<evidence type="ECO:0000256" key="7">
    <source>
        <dbReference type="SAM" id="Coils"/>
    </source>
</evidence>
<dbReference type="SMART" id="SM00448">
    <property type="entry name" value="REC"/>
    <property type="match status" value="1"/>
</dbReference>
<dbReference type="Pfam" id="PF02518">
    <property type="entry name" value="HATPase_c"/>
    <property type="match status" value="1"/>
</dbReference>
<keyword evidence="5" id="KW-0418">Kinase</keyword>
<dbReference type="InterPro" id="IPR011006">
    <property type="entry name" value="CheY-like_superfamily"/>
</dbReference>
<comment type="catalytic activity">
    <reaction evidence="1">
        <text>ATP + protein L-histidine = ADP + protein N-phospho-L-histidine.</text>
        <dbReference type="EC" id="2.7.13.3"/>
    </reaction>
</comment>
<sequence length="639" mass="71239">MNVHARDLDDFTTSLRDALDTDGDVWDHQFRVRHAGRGVILYIRMYATGAVKDGVLTGSGHDVTAEVLQMHASIGTEKRTSTVADAESELHRMHSSHNCNTIHAAKEASRLDKRLKAQLEEAEEVVRRLQSSLEKRITEATKEVARLQLAYDDECISSELETNRLQFVHMKNVSKAETESTRLDNIYQEEVDNASREVTRLRKKYKEEQGEVSRAATLVDDDFLFRTTRAEEDIRKLKLTQLEDFQSQHNMNSMIRTICHEIRNPLQGIISNTELISTWLSDSSILDLNDRIKKSSHDILECALYQSQVLDQLLDFESMHLETTPIDDTLVQNSSIDTMVNRVLSMFQETCKAKGILLHATKSAHLRGALHMKSMQTVLVNFVSNAVKFTSVGSVDVSCAIHNAGDHVDVTISVTDTGGGIDPALRSKLFTAYGVKSTNMAQAGAGLGLRISALLVARVNGKIDFSTSSRGTTFWFTFPLMNSADASTSLEGSDMRSTSSAHDAQLRRVLIVDDNHIIRKLFVNMLREEYICDTACDGAEALLKYRKAYANADTAYDVLLLDAIMPIMSGTECAVAIRETDESTPIMFCSGEIGNVLKMVVDEGINMYLLLKPARRAKVLETLSAVIRNSRNPKHNADE</sequence>
<dbReference type="AlphaFoldDB" id="A0A835ZHA7"/>
<feature type="coiled-coil region" evidence="7">
    <location>
        <begin position="184"/>
        <end position="211"/>
    </location>
</feature>
<dbReference type="Pfam" id="PF00072">
    <property type="entry name" value="Response_reg"/>
    <property type="match status" value="1"/>
</dbReference>
<dbReference type="SMART" id="SM00387">
    <property type="entry name" value="HATPase_c"/>
    <property type="match status" value="1"/>
</dbReference>
<feature type="modified residue" description="4-aspartylphosphate" evidence="6">
    <location>
        <position position="562"/>
    </location>
</feature>
<name>A0A835ZHA7_9STRA</name>
<dbReference type="EMBL" id="JAFCMP010000021">
    <property type="protein sequence ID" value="KAG5191285.1"/>
    <property type="molecule type" value="Genomic_DNA"/>
</dbReference>